<protein>
    <submittedName>
        <fullName evidence="3">DUF4124 domain-containing protein</fullName>
    </submittedName>
</protein>
<feature type="region of interest" description="Disordered" evidence="1">
    <location>
        <begin position="110"/>
        <end position="132"/>
    </location>
</feature>
<reference evidence="4" key="1">
    <citation type="journal article" date="2019" name="Int. J. Syst. Evol. Microbiol.">
        <title>The Global Catalogue of Microorganisms (GCM) 10K type strain sequencing project: providing services to taxonomists for standard genome sequencing and annotation.</title>
        <authorList>
            <consortium name="The Broad Institute Genomics Platform"/>
            <consortium name="The Broad Institute Genome Sequencing Center for Infectious Disease"/>
            <person name="Wu L."/>
            <person name="Ma J."/>
        </authorList>
    </citation>
    <scope>NUCLEOTIDE SEQUENCE [LARGE SCALE GENOMIC DNA]</scope>
    <source>
        <strain evidence="4">CCUG 2113</strain>
    </source>
</reference>
<dbReference type="Pfam" id="PF13511">
    <property type="entry name" value="DUF4124"/>
    <property type="match status" value="1"/>
</dbReference>
<sequence length="163" mass="18184">MKVEQVFRLAACAALSGIATLSIADERIIYKSTLSDGRIIYSDEPVPKASRKEKISIERHPPNAQDAEAAQKALSMSRAQLLENAAARSARLKQLDKQVDDAYSELKSAESALQQGQEVQEGERQGRRLTPSYFQRRQALANAVQKARRRLDGLLNERASLQY</sequence>
<evidence type="ECO:0000259" key="2">
    <source>
        <dbReference type="Pfam" id="PF13511"/>
    </source>
</evidence>
<keyword evidence="4" id="KW-1185">Reference proteome</keyword>
<dbReference type="Proteomes" id="UP001595693">
    <property type="component" value="Unassembled WGS sequence"/>
</dbReference>
<dbReference type="EMBL" id="JBHSAJ010000043">
    <property type="protein sequence ID" value="MFC3935893.1"/>
    <property type="molecule type" value="Genomic_DNA"/>
</dbReference>
<feature type="compositionally biased region" description="Basic and acidic residues" evidence="1">
    <location>
        <begin position="50"/>
        <end position="61"/>
    </location>
</feature>
<organism evidence="3 4">
    <name type="scientific">Acidovorax facilis</name>
    <dbReference type="NCBI Taxonomy" id="12917"/>
    <lineage>
        <taxon>Bacteria</taxon>
        <taxon>Pseudomonadati</taxon>
        <taxon>Pseudomonadota</taxon>
        <taxon>Betaproteobacteria</taxon>
        <taxon>Burkholderiales</taxon>
        <taxon>Comamonadaceae</taxon>
        <taxon>Acidovorax</taxon>
    </lineage>
</organism>
<dbReference type="RefSeq" id="WP_055401328.1">
    <property type="nucleotide sequence ID" value="NZ_JAMXAX010000195.1"/>
</dbReference>
<proteinExistence type="predicted"/>
<accession>A0ABV8DC33</accession>
<evidence type="ECO:0000313" key="4">
    <source>
        <dbReference type="Proteomes" id="UP001595693"/>
    </source>
</evidence>
<evidence type="ECO:0000256" key="1">
    <source>
        <dbReference type="SAM" id="MobiDB-lite"/>
    </source>
</evidence>
<name>A0ABV8DC33_9BURK</name>
<feature type="domain" description="DUF4124" evidence="2">
    <location>
        <begin position="29"/>
        <end position="72"/>
    </location>
</feature>
<dbReference type="InterPro" id="IPR025392">
    <property type="entry name" value="DUF4124"/>
</dbReference>
<evidence type="ECO:0000313" key="3">
    <source>
        <dbReference type="EMBL" id="MFC3935893.1"/>
    </source>
</evidence>
<gene>
    <name evidence="3" type="ORF">ACFOW3_14865</name>
</gene>
<comment type="caution">
    <text evidence="3">The sequence shown here is derived from an EMBL/GenBank/DDBJ whole genome shotgun (WGS) entry which is preliminary data.</text>
</comment>
<feature type="region of interest" description="Disordered" evidence="1">
    <location>
        <begin position="50"/>
        <end position="70"/>
    </location>
</feature>